<dbReference type="PANTHER" id="PTHR47894:SF1">
    <property type="entry name" value="HTH-TYPE TRANSCRIPTIONAL REGULATOR VQSM"/>
    <property type="match status" value="1"/>
</dbReference>
<evidence type="ECO:0000256" key="1">
    <source>
        <dbReference type="ARBA" id="ARBA00023015"/>
    </source>
</evidence>
<dbReference type="SUPFAM" id="SSF46689">
    <property type="entry name" value="Homeodomain-like"/>
    <property type="match status" value="1"/>
</dbReference>
<comment type="caution">
    <text evidence="6">The sequence shown here is derived from an EMBL/GenBank/DDBJ whole genome shotgun (WGS) entry which is preliminary data.</text>
</comment>
<proteinExistence type="predicted"/>
<keyword evidence="2" id="KW-0238">DNA-binding</keyword>
<dbReference type="PROSITE" id="PS01124">
    <property type="entry name" value="HTH_ARAC_FAMILY_2"/>
    <property type="match status" value="1"/>
</dbReference>
<feature type="compositionally biased region" description="Basic and acidic residues" evidence="4">
    <location>
        <begin position="335"/>
        <end position="344"/>
    </location>
</feature>
<evidence type="ECO:0000256" key="4">
    <source>
        <dbReference type="SAM" id="MobiDB-lite"/>
    </source>
</evidence>
<keyword evidence="1" id="KW-0805">Transcription regulation</keyword>
<accession>A0ABT2JQK7</accession>
<dbReference type="RefSeq" id="WP_260216652.1">
    <property type="nucleotide sequence ID" value="NZ_JAJAGO010000003.1"/>
</dbReference>
<dbReference type="InterPro" id="IPR009057">
    <property type="entry name" value="Homeodomain-like_sf"/>
</dbReference>
<dbReference type="Proteomes" id="UP001156389">
    <property type="component" value="Unassembled WGS sequence"/>
</dbReference>
<evidence type="ECO:0000313" key="7">
    <source>
        <dbReference type="Proteomes" id="UP001156389"/>
    </source>
</evidence>
<evidence type="ECO:0000256" key="2">
    <source>
        <dbReference type="ARBA" id="ARBA00023125"/>
    </source>
</evidence>
<dbReference type="Gene3D" id="1.10.10.60">
    <property type="entry name" value="Homeodomain-like"/>
    <property type="match status" value="1"/>
</dbReference>
<keyword evidence="3" id="KW-0804">Transcription</keyword>
<evidence type="ECO:0000313" key="6">
    <source>
        <dbReference type="EMBL" id="MCT2589645.1"/>
    </source>
</evidence>
<sequence>MSASGQVPTGTVPPHVTRLVLRAGQAAGLDRNRLAGVAGLASLQDNAVRLPSASLVRIWEEWSAELRDLGGGSLPWRLWRPGSLGVWDYLFTSAGTLAEAFEHGNSHAATITDPAESFTPVRDGASLTVSFHCQFADHPVFPIIAEFAVGMILTAAVSGAGRPLTPVRVTLPGPAPNRHGDLAEAYGTRSVEFCADVPSVTFSAADADRPLPRADPVLAAILRDHARTTLAASRAVLSWLDRFRGEVGLSLTRGAPDLARVAHELGMSPRTVQRRLHEEGTSWRAELERARQRRVEQLLKTTLTLESIAARVGYADPRSLRRAIHRWYGHGPANLRRDRPDPTPREGLSTAPHS</sequence>
<dbReference type="PANTHER" id="PTHR47894">
    <property type="entry name" value="HTH-TYPE TRANSCRIPTIONAL REGULATOR GADX"/>
    <property type="match status" value="1"/>
</dbReference>
<feature type="domain" description="HTH araC/xylS-type" evidence="5">
    <location>
        <begin position="241"/>
        <end position="338"/>
    </location>
</feature>
<reference evidence="6 7" key="1">
    <citation type="submission" date="2021-10" db="EMBL/GenBank/DDBJ databases">
        <title>Streptomyces gossypii sp. nov., isolated from soil collected from cotton field.</title>
        <authorList>
            <person name="Ge X."/>
            <person name="Chen X."/>
            <person name="Liu W."/>
        </authorList>
    </citation>
    <scope>NUCLEOTIDE SEQUENCE [LARGE SCALE GENOMIC DNA]</scope>
    <source>
        <strain evidence="6 7">N2-109</strain>
    </source>
</reference>
<dbReference type="InterPro" id="IPR032687">
    <property type="entry name" value="AraC-type_N"/>
</dbReference>
<gene>
    <name evidence="6" type="ORF">LHJ74_06865</name>
</gene>
<dbReference type="InterPro" id="IPR018060">
    <property type="entry name" value="HTH_AraC"/>
</dbReference>
<dbReference type="EMBL" id="JAJAGO010000003">
    <property type="protein sequence ID" value="MCT2589645.1"/>
    <property type="molecule type" value="Genomic_DNA"/>
</dbReference>
<name>A0ABT2JQK7_9ACTN</name>
<protein>
    <submittedName>
        <fullName evidence="6">AraC family transcriptional regulator</fullName>
    </submittedName>
</protein>
<keyword evidence="7" id="KW-1185">Reference proteome</keyword>
<dbReference type="Pfam" id="PF12833">
    <property type="entry name" value="HTH_18"/>
    <property type="match status" value="1"/>
</dbReference>
<evidence type="ECO:0000259" key="5">
    <source>
        <dbReference type="PROSITE" id="PS01124"/>
    </source>
</evidence>
<organism evidence="6 7">
    <name type="scientific">Streptomyces gossypii</name>
    <dbReference type="NCBI Taxonomy" id="2883101"/>
    <lineage>
        <taxon>Bacteria</taxon>
        <taxon>Bacillati</taxon>
        <taxon>Actinomycetota</taxon>
        <taxon>Actinomycetes</taxon>
        <taxon>Kitasatosporales</taxon>
        <taxon>Streptomycetaceae</taxon>
        <taxon>Streptomyces</taxon>
    </lineage>
</organism>
<feature type="region of interest" description="Disordered" evidence="4">
    <location>
        <begin position="331"/>
        <end position="354"/>
    </location>
</feature>
<evidence type="ECO:0000256" key="3">
    <source>
        <dbReference type="ARBA" id="ARBA00023163"/>
    </source>
</evidence>
<dbReference type="SMART" id="SM00342">
    <property type="entry name" value="HTH_ARAC"/>
    <property type="match status" value="1"/>
</dbReference>
<dbReference type="Pfam" id="PF12625">
    <property type="entry name" value="Arabinose_bd"/>
    <property type="match status" value="1"/>
</dbReference>